<dbReference type="SUPFAM" id="SSF48613">
    <property type="entry name" value="Heme oxygenase-like"/>
    <property type="match status" value="1"/>
</dbReference>
<dbReference type="Gene3D" id="1.20.910.10">
    <property type="entry name" value="Heme oxygenase-like"/>
    <property type="match status" value="1"/>
</dbReference>
<dbReference type="Proteomes" id="UP000189177">
    <property type="component" value="Unassembled WGS sequence"/>
</dbReference>
<proteinExistence type="predicted"/>
<dbReference type="InterPro" id="IPR016084">
    <property type="entry name" value="Haem_Oase-like_multi-hlx"/>
</dbReference>
<protein>
    <submittedName>
        <fullName evidence="1">Heme oxygenase</fullName>
    </submittedName>
</protein>
<dbReference type="RefSeq" id="WP_051246022.1">
    <property type="nucleotide sequence ID" value="NZ_MUZR01000006.1"/>
</dbReference>
<dbReference type="EMBL" id="MUZR01000006">
    <property type="protein sequence ID" value="OOC11214.1"/>
    <property type="molecule type" value="Genomic_DNA"/>
</dbReference>
<accession>A0A1V3A1K2</accession>
<dbReference type="Pfam" id="PF11251">
    <property type="entry name" value="DUF3050"/>
    <property type="match status" value="1"/>
</dbReference>
<keyword evidence="2" id="KW-1185">Reference proteome</keyword>
<evidence type="ECO:0000313" key="2">
    <source>
        <dbReference type="Proteomes" id="UP000189177"/>
    </source>
</evidence>
<sequence>MTANAQSFNPASPPELGLDSLAPLQRELEEHPVYALRDLRDLRGFMECHVYPVWDFMSLIKFLQQQVAPIRYPWTPGADASVCRFINELVLEEESDRIPAPDGQDLHLSHFELYCAAMEEVGADPDPARRFVALAAEQGIDAALNAGIAPAPSAEFVRRTFARIERGRSHEVAAALALGREHVIPGMFRQFLARMQIDEQNAPMFHLYLQRHIHLDEDFHGPLSLRLVEALCGDSLERLAQARDAARAAIQDRLDLWEGVRQRLGLPA</sequence>
<dbReference type="InterPro" id="IPR024423">
    <property type="entry name" value="DUF3050"/>
</dbReference>
<dbReference type="OrthoDB" id="9791270at2"/>
<organism evidence="1 2">
    <name type="scientific">Thioalkalivibrio halophilus</name>
    <dbReference type="NCBI Taxonomy" id="252474"/>
    <lineage>
        <taxon>Bacteria</taxon>
        <taxon>Pseudomonadati</taxon>
        <taxon>Pseudomonadota</taxon>
        <taxon>Gammaproteobacteria</taxon>
        <taxon>Chromatiales</taxon>
        <taxon>Ectothiorhodospiraceae</taxon>
        <taxon>Thioalkalivibrio</taxon>
    </lineage>
</organism>
<gene>
    <name evidence="1" type="ORF">B1A74_01945</name>
</gene>
<name>A0A1V3A1K2_9GAMM</name>
<comment type="caution">
    <text evidence="1">The sequence shown here is derived from an EMBL/GenBank/DDBJ whole genome shotgun (WGS) entry which is preliminary data.</text>
</comment>
<dbReference type="STRING" id="252474.B1A74_01945"/>
<reference evidence="1 2" key="1">
    <citation type="submission" date="2017-02" db="EMBL/GenBank/DDBJ databases">
        <title>Genomic diversity within the haloalkaliphilic genus Thioalkalivibrio.</title>
        <authorList>
            <person name="Ahn A.-C."/>
            <person name="Meier-Kolthoff J."/>
            <person name="Overmars L."/>
            <person name="Richter M."/>
            <person name="Woyke T."/>
            <person name="Sorokin D.Y."/>
            <person name="Muyzer G."/>
        </authorList>
    </citation>
    <scope>NUCLEOTIDE SEQUENCE [LARGE SCALE GENOMIC DNA]</scope>
    <source>
        <strain evidence="1 2">HL17</strain>
    </source>
</reference>
<evidence type="ECO:0000313" key="1">
    <source>
        <dbReference type="EMBL" id="OOC11214.1"/>
    </source>
</evidence>
<dbReference type="AlphaFoldDB" id="A0A1V3A1K2"/>